<keyword evidence="2 7" id="KW-0813">Transport</keyword>
<organism evidence="9 10">
    <name type="scientific">Peloplasma aerotolerans</name>
    <dbReference type="NCBI Taxonomy" id="3044389"/>
    <lineage>
        <taxon>Bacteria</taxon>
        <taxon>Bacillati</taxon>
        <taxon>Mycoplasmatota</taxon>
        <taxon>Mollicutes</taxon>
        <taxon>Acholeplasmatales</taxon>
        <taxon>Acholeplasmataceae</taxon>
        <taxon>Peloplasma</taxon>
    </lineage>
</organism>
<evidence type="ECO:0000259" key="8">
    <source>
        <dbReference type="PROSITE" id="PS50928"/>
    </source>
</evidence>
<feature type="transmembrane region" description="Helical" evidence="7">
    <location>
        <begin position="20"/>
        <end position="39"/>
    </location>
</feature>
<dbReference type="PANTHER" id="PTHR43744:SF12">
    <property type="entry name" value="ABC TRANSPORTER PERMEASE PROTEIN MG189-RELATED"/>
    <property type="match status" value="1"/>
</dbReference>
<keyword evidence="10" id="KW-1185">Reference proteome</keyword>
<accession>A0AAW6U8B8</accession>
<feature type="transmembrane region" description="Helical" evidence="7">
    <location>
        <begin position="529"/>
        <end position="548"/>
    </location>
</feature>
<dbReference type="GO" id="GO:0005886">
    <property type="term" value="C:plasma membrane"/>
    <property type="evidence" value="ECO:0007669"/>
    <property type="project" value="UniProtKB-SubCell"/>
</dbReference>
<evidence type="ECO:0000256" key="3">
    <source>
        <dbReference type="ARBA" id="ARBA00022475"/>
    </source>
</evidence>
<comment type="similarity">
    <text evidence="7">Belongs to the binding-protein-dependent transport system permease family.</text>
</comment>
<evidence type="ECO:0000256" key="5">
    <source>
        <dbReference type="ARBA" id="ARBA00022989"/>
    </source>
</evidence>
<dbReference type="SUPFAM" id="SSF161098">
    <property type="entry name" value="MetI-like"/>
    <property type="match status" value="1"/>
</dbReference>
<dbReference type="InterPro" id="IPR035906">
    <property type="entry name" value="MetI-like_sf"/>
</dbReference>
<feature type="transmembrane region" description="Helical" evidence="7">
    <location>
        <begin position="463"/>
        <end position="488"/>
    </location>
</feature>
<feature type="transmembrane region" description="Helical" evidence="7">
    <location>
        <begin position="388"/>
        <end position="410"/>
    </location>
</feature>
<feature type="domain" description="ABC transmembrane type-1" evidence="8">
    <location>
        <begin position="353"/>
        <end position="548"/>
    </location>
</feature>
<feature type="transmembrane region" description="Helical" evidence="7">
    <location>
        <begin position="352"/>
        <end position="376"/>
    </location>
</feature>
<gene>
    <name evidence="9" type="ORF">QJ521_01350</name>
</gene>
<evidence type="ECO:0000256" key="7">
    <source>
        <dbReference type="RuleBase" id="RU363032"/>
    </source>
</evidence>
<name>A0AAW6U8B8_9MOLU</name>
<keyword evidence="5 7" id="KW-1133">Transmembrane helix</keyword>
<evidence type="ECO:0000256" key="1">
    <source>
        <dbReference type="ARBA" id="ARBA00004651"/>
    </source>
</evidence>
<dbReference type="Proteomes" id="UP001431532">
    <property type="component" value="Unassembled WGS sequence"/>
</dbReference>
<protein>
    <submittedName>
        <fullName evidence="9">Carbohydrate ABC transporter permease</fullName>
    </submittedName>
</protein>
<comment type="caution">
    <text evidence="9">The sequence shown here is derived from an EMBL/GenBank/DDBJ whole genome shotgun (WGS) entry which is preliminary data.</text>
</comment>
<proteinExistence type="inferred from homology"/>
<feature type="transmembrane region" description="Helical" evidence="7">
    <location>
        <begin position="201"/>
        <end position="217"/>
    </location>
</feature>
<evidence type="ECO:0000313" key="9">
    <source>
        <dbReference type="EMBL" id="MDI6452194.1"/>
    </source>
</evidence>
<dbReference type="GO" id="GO:0055085">
    <property type="term" value="P:transmembrane transport"/>
    <property type="evidence" value="ECO:0007669"/>
    <property type="project" value="InterPro"/>
</dbReference>
<comment type="subcellular location">
    <subcellularLocation>
        <location evidence="1 7">Cell membrane</location>
        <topology evidence="1 7">Multi-pass membrane protein</topology>
    </subcellularLocation>
</comment>
<reference evidence="9" key="1">
    <citation type="submission" date="2023-05" db="EMBL/GenBank/DDBJ databases">
        <title>Mariniplasma microaerophilum sp. nov., a novel anaerobic mollicute isolated from terrestrial mud volcano, Taman Peninsula, Russia.</title>
        <authorList>
            <person name="Khomyakova M.A."/>
            <person name="Merkel A.Y."/>
            <person name="Slobodkin A.I."/>
        </authorList>
    </citation>
    <scope>NUCLEOTIDE SEQUENCE</scope>
    <source>
        <strain evidence="9">M4Ah</strain>
    </source>
</reference>
<keyword evidence="4 7" id="KW-0812">Transmembrane</keyword>
<dbReference type="Pfam" id="PF00528">
    <property type="entry name" value="BPD_transp_1"/>
    <property type="match status" value="1"/>
</dbReference>
<evidence type="ECO:0000256" key="6">
    <source>
        <dbReference type="ARBA" id="ARBA00023136"/>
    </source>
</evidence>
<feature type="transmembrane region" description="Helical" evidence="7">
    <location>
        <begin position="59"/>
        <end position="86"/>
    </location>
</feature>
<feature type="transmembrane region" description="Helical" evidence="7">
    <location>
        <begin position="289"/>
        <end position="310"/>
    </location>
</feature>
<dbReference type="Gene3D" id="1.10.3720.10">
    <property type="entry name" value="MetI-like"/>
    <property type="match status" value="1"/>
</dbReference>
<dbReference type="AlphaFoldDB" id="A0AAW6U8B8"/>
<evidence type="ECO:0000313" key="10">
    <source>
        <dbReference type="Proteomes" id="UP001431532"/>
    </source>
</evidence>
<dbReference type="EMBL" id="JASCXW010000002">
    <property type="protein sequence ID" value="MDI6452194.1"/>
    <property type="molecule type" value="Genomic_DNA"/>
</dbReference>
<sequence>MKRITPKIKKLDLVASLINLLYIAVAITLVIYLFTVMYVPERSQWERNPINYEYELIFGINLVQTTMNIIISLLVGFLIVTIPMTFKSFQRYLDKKTIEVDEWSYRHQYLLSAFEIATLNPFSASVRIYLGRHVQLYVAEYGMKQGFINSGKSIKVGLISTYQVIKSTSIKFWKFIRILTKQIIQIILNIFNAIIFVFKWILIRLKVIALALIYLFVSKGSEKYEKYLKTKEKDKKALIAYREKRKQERIDQKIALDALIESGKDKTRTQDELDEITRKDVVMKIVRMVLTYGTLSFTALFIFIPFYWMIITALKTYAESSMSSNPSFFVSLSDMQWVNFKIALTEFNFLRYIGNTVFVGLTSMFFTVITTVLAAFAFSRLDFKGKDFIFSLLLMTMMIPGELYTITNYITVSRLGWIDTFYALIVPFSASVFYIFFLRQTFRQIPDSLYRAAKVDGCSDFKYLTRVMIPIASPTIITIIILSSIGAWDAYIWPQLVGRTEATRLVSVALRNENFSIGVGADQRPMYNLQLAATTVVTVPLLIVFFSLKKYILAGVGRSGTKG</sequence>
<dbReference type="PANTHER" id="PTHR43744">
    <property type="entry name" value="ABC TRANSPORTER PERMEASE PROTEIN MG189-RELATED-RELATED"/>
    <property type="match status" value="1"/>
</dbReference>
<dbReference type="InterPro" id="IPR000515">
    <property type="entry name" value="MetI-like"/>
</dbReference>
<keyword evidence="6 7" id="KW-0472">Membrane</keyword>
<evidence type="ECO:0000256" key="4">
    <source>
        <dbReference type="ARBA" id="ARBA00022692"/>
    </source>
</evidence>
<evidence type="ECO:0000256" key="2">
    <source>
        <dbReference type="ARBA" id="ARBA00022448"/>
    </source>
</evidence>
<dbReference type="CDD" id="cd06261">
    <property type="entry name" value="TM_PBP2"/>
    <property type="match status" value="1"/>
</dbReference>
<feature type="transmembrane region" description="Helical" evidence="7">
    <location>
        <begin position="175"/>
        <end position="195"/>
    </location>
</feature>
<keyword evidence="3" id="KW-1003">Cell membrane</keyword>
<dbReference type="RefSeq" id="WP_282838609.1">
    <property type="nucleotide sequence ID" value="NZ_JASCXW010000002.1"/>
</dbReference>
<feature type="transmembrane region" description="Helical" evidence="7">
    <location>
        <begin position="422"/>
        <end position="442"/>
    </location>
</feature>
<dbReference type="PROSITE" id="PS50928">
    <property type="entry name" value="ABC_TM1"/>
    <property type="match status" value="1"/>
</dbReference>